<evidence type="ECO:0000256" key="11">
    <source>
        <dbReference type="ARBA" id="ARBA00023128"/>
    </source>
</evidence>
<evidence type="ECO:0000313" key="20">
    <source>
        <dbReference type="EMBL" id="KAK4545983.1"/>
    </source>
</evidence>
<dbReference type="EMBL" id="JAVFHQ010000017">
    <property type="protein sequence ID" value="KAK4545983.1"/>
    <property type="molecule type" value="Genomic_DNA"/>
</dbReference>
<feature type="transmembrane region" description="Helical" evidence="17">
    <location>
        <begin position="342"/>
        <end position="360"/>
    </location>
</feature>
<comment type="subunit">
    <text evidence="15">Homotetramer, assembles in a dimer or dimers configuration with two interfaces.</text>
</comment>
<evidence type="ECO:0000256" key="14">
    <source>
        <dbReference type="ARBA" id="ARBA00036634"/>
    </source>
</evidence>
<feature type="compositionally biased region" description="Polar residues" evidence="18">
    <location>
        <begin position="15"/>
        <end position="31"/>
    </location>
</feature>
<keyword evidence="12 17" id="KW-0472">Membrane</keyword>
<comment type="function">
    <text evidence="17">Mitochondrial inner membrane calcium uniporter that mediates calcium uptake into mitochondria. Mitochondrial calcium homeostasis plays key roles in cellular physiology and regulates cell bioenergetics, cytoplasmic calcium signals and activation of cell death pathways.</text>
</comment>
<feature type="compositionally biased region" description="Acidic residues" evidence="18">
    <location>
        <begin position="164"/>
        <end position="183"/>
    </location>
</feature>
<dbReference type="PANTHER" id="PTHR13462">
    <property type="entry name" value="CALCIUM UNIPORTER PROTEIN, MITOCHONDRIAL"/>
    <property type="match status" value="1"/>
</dbReference>
<keyword evidence="8 17" id="KW-0106">Calcium</keyword>
<evidence type="ECO:0000256" key="9">
    <source>
        <dbReference type="ARBA" id="ARBA00022989"/>
    </source>
</evidence>
<comment type="caution">
    <text evidence="20">The sequence shown here is derived from an EMBL/GenBank/DDBJ whole genome shotgun (WGS) entry which is preliminary data.</text>
</comment>
<feature type="compositionally biased region" description="Basic and acidic residues" evidence="18">
    <location>
        <begin position="206"/>
        <end position="228"/>
    </location>
</feature>
<evidence type="ECO:0000256" key="16">
    <source>
        <dbReference type="ARBA" id="ARBA00045938"/>
    </source>
</evidence>
<proteinExistence type="inferred from homology"/>
<dbReference type="InterPro" id="IPR006769">
    <property type="entry name" value="MCU_C"/>
</dbReference>
<feature type="compositionally biased region" description="Acidic residues" evidence="18">
    <location>
        <begin position="417"/>
        <end position="426"/>
    </location>
</feature>
<keyword evidence="13 17" id="KW-0407">Ion channel</keyword>
<comment type="subcellular location">
    <subcellularLocation>
        <location evidence="1 17">Mitochondrion inner membrane</location>
        <topology evidence="1 17">Multi-pass membrane protein</topology>
    </subcellularLocation>
</comment>
<dbReference type="Proteomes" id="UP001324427">
    <property type="component" value="Unassembled WGS sequence"/>
</dbReference>
<dbReference type="GO" id="GO:0015292">
    <property type="term" value="F:uniporter activity"/>
    <property type="evidence" value="ECO:0007669"/>
    <property type="project" value="UniProtKB-UniRule"/>
</dbReference>
<dbReference type="Pfam" id="PF04678">
    <property type="entry name" value="MCU"/>
    <property type="match status" value="1"/>
</dbReference>
<keyword evidence="6 17" id="KW-0812">Transmembrane</keyword>
<evidence type="ECO:0000256" key="17">
    <source>
        <dbReference type="RuleBase" id="RU367035"/>
    </source>
</evidence>
<keyword evidence="9 17" id="KW-1133">Transmembrane helix</keyword>
<feature type="region of interest" description="Disordered" evidence="18">
    <location>
        <begin position="1"/>
        <end position="80"/>
    </location>
</feature>
<organism evidence="20 21">
    <name type="scientific">Oleoguttula mirabilis</name>
    <dbReference type="NCBI Taxonomy" id="1507867"/>
    <lineage>
        <taxon>Eukaryota</taxon>
        <taxon>Fungi</taxon>
        <taxon>Dikarya</taxon>
        <taxon>Ascomycota</taxon>
        <taxon>Pezizomycotina</taxon>
        <taxon>Dothideomycetes</taxon>
        <taxon>Dothideomycetidae</taxon>
        <taxon>Mycosphaerellales</taxon>
        <taxon>Teratosphaeriaceae</taxon>
        <taxon>Oleoguttula</taxon>
    </lineage>
</organism>
<dbReference type="InterPro" id="IPR039055">
    <property type="entry name" value="MCU_fam"/>
</dbReference>
<evidence type="ECO:0000256" key="5">
    <source>
        <dbReference type="ARBA" id="ARBA00022673"/>
    </source>
</evidence>
<evidence type="ECO:0000256" key="7">
    <source>
        <dbReference type="ARBA" id="ARBA00022792"/>
    </source>
</evidence>
<dbReference type="PANTHER" id="PTHR13462:SF10">
    <property type="entry name" value="CALCIUM UNIPORTER PROTEIN, MITOCHONDRIAL"/>
    <property type="match status" value="1"/>
</dbReference>
<sequence length="455" mass="51963">MQEKKDPYKTENLDDSSYSQPAQDVSQNVTQAEKDHFEEVEEKSKEKQMRSPWMREGSDKPPVATTTNRSASAMTKGKLLTTPSRMLKLILPLTTRDHNKDRKTVEPLALLVHPQQPLSYLERLVQSELPMLEDNGKERPPSVTFRAEDSTEEDIGSSKSAVESEVEDEGNEEEDYDITDADETIVAGKRERTGKINTSKPSEAAKAADEDLPKHGHAEEQPAYDDSHPNFVRWSPSTEIGDFIRDAARGKEFAVDIEGAAEPIYVGVPSFQDRTYYLRMRLRKTAKRISELAGVKTECDHLAQKGAKRVAQGGFAGLLSWWAVVYWLTFRTDLGWDVMEPVTYLVGLSGLIGGYMWFLYHNREVSYRSAMNFTVSRRQSKLYEQKGFEVSVWEGLVEEGNRLRREIKMVADEYDVEWDESQEEGDEKVKEALRQHRRKHGEKDEKKGKDGEEDE</sequence>
<keyword evidence="3 17" id="KW-0813">Transport</keyword>
<keyword evidence="7 17" id="KW-0999">Mitochondrion inner membrane</keyword>
<comment type="catalytic activity">
    <reaction evidence="14">
        <text>Ca(2+)(in) = Ca(2+)(out)</text>
        <dbReference type="Rhea" id="RHEA:29671"/>
        <dbReference type="ChEBI" id="CHEBI:29108"/>
    </reaction>
</comment>
<accession>A0AAV9JKZ6</accession>
<gene>
    <name evidence="20" type="ORF">LTR36_002547</name>
</gene>
<dbReference type="AlphaFoldDB" id="A0AAV9JKZ6"/>
<evidence type="ECO:0000256" key="4">
    <source>
        <dbReference type="ARBA" id="ARBA00022568"/>
    </source>
</evidence>
<keyword evidence="11 17" id="KW-0496">Mitochondrion</keyword>
<dbReference type="GO" id="GO:0005262">
    <property type="term" value="F:calcium channel activity"/>
    <property type="evidence" value="ECO:0007669"/>
    <property type="project" value="UniProtKB-UniRule"/>
</dbReference>
<feature type="domain" description="Calcium uniporter protein C-terminal" evidence="19">
    <location>
        <begin position="275"/>
        <end position="394"/>
    </location>
</feature>
<dbReference type="GO" id="GO:0051560">
    <property type="term" value="P:mitochondrial calcium ion homeostasis"/>
    <property type="evidence" value="ECO:0007669"/>
    <property type="project" value="UniProtKB-UniRule"/>
</dbReference>
<evidence type="ECO:0000256" key="13">
    <source>
        <dbReference type="ARBA" id="ARBA00023303"/>
    </source>
</evidence>
<evidence type="ECO:0000256" key="10">
    <source>
        <dbReference type="ARBA" id="ARBA00023065"/>
    </source>
</evidence>
<evidence type="ECO:0000256" key="3">
    <source>
        <dbReference type="ARBA" id="ARBA00022448"/>
    </source>
</evidence>
<protein>
    <recommendedName>
        <fullName evidence="17">Calcium uniporter protein</fullName>
    </recommendedName>
</protein>
<feature type="compositionally biased region" description="Basic and acidic residues" evidence="18">
    <location>
        <begin position="32"/>
        <end position="49"/>
    </location>
</feature>
<feature type="transmembrane region" description="Helical" evidence="17">
    <location>
        <begin position="310"/>
        <end position="330"/>
    </location>
</feature>
<evidence type="ECO:0000259" key="19">
    <source>
        <dbReference type="Pfam" id="PF04678"/>
    </source>
</evidence>
<evidence type="ECO:0000256" key="12">
    <source>
        <dbReference type="ARBA" id="ARBA00023136"/>
    </source>
</evidence>
<comment type="similarity">
    <text evidence="2 17">Belongs to the MCU (TC 1.A.77) family.</text>
</comment>
<comment type="function">
    <text evidence="16">Highly selective calcium channel localized to the inner mitochondrial membrane, which mediates calcium uptake into the mitochondrial matrix. Mitochondrial calcium homeostasis plays key roles in cellular physiology and regulates ATP production, cytoplasmic calcium signals and activation of cell death pathways. Sufficient to operate as a pore-forming channel without the need of calcium-sensor or auxiliary subunit.</text>
</comment>
<reference evidence="20 21" key="1">
    <citation type="submission" date="2021-11" db="EMBL/GenBank/DDBJ databases">
        <title>Black yeast isolated from Biological Soil Crust.</title>
        <authorList>
            <person name="Kurbessoian T."/>
        </authorList>
    </citation>
    <scope>NUCLEOTIDE SEQUENCE [LARGE SCALE GENOMIC DNA]</scope>
    <source>
        <strain evidence="20 21">CCFEE 5522</strain>
    </source>
</reference>
<evidence type="ECO:0000256" key="6">
    <source>
        <dbReference type="ARBA" id="ARBA00022692"/>
    </source>
</evidence>
<evidence type="ECO:0000256" key="15">
    <source>
        <dbReference type="ARBA" id="ARBA00044966"/>
    </source>
</evidence>
<evidence type="ECO:0000256" key="8">
    <source>
        <dbReference type="ARBA" id="ARBA00022837"/>
    </source>
</evidence>
<keyword evidence="4 17" id="KW-0109">Calcium transport</keyword>
<evidence type="ECO:0000313" key="21">
    <source>
        <dbReference type="Proteomes" id="UP001324427"/>
    </source>
</evidence>
<feature type="compositionally biased region" description="Basic and acidic residues" evidence="18">
    <location>
        <begin position="441"/>
        <end position="455"/>
    </location>
</feature>
<feature type="region of interest" description="Disordered" evidence="18">
    <location>
        <begin position="417"/>
        <end position="455"/>
    </location>
</feature>
<feature type="region of interest" description="Disordered" evidence="18">
    <location>
        <begin position="131"/>
        <end position="229"/>
    </location>
</feature>
<dbReference type="GO" id="GO:1990246">
    <property type="term" value="C:uniplex complex"/>
    <property type="evidence" value="ECO:0007669"/>
    <property type="project" value="TreeGrafter"/>
</dbReference>
<evidence type="ECO:0000256" key="2">
    <source>
        <dbReference type="ARBA" id="ARBA00005653"/>
    </source>
</evidence>
<keyword evidence="5 17" id="KW-0107">Calcium channel</keyword>
<feature type="compositionally biased region" description="Polar residues" evidence="18">
    <location>
        <begin position="64"/>
        <end position="73"/>
    </location>
</feature>
<dbReference type="GO" id="GO:0036444">
    <property type="term" value="P:calcium import into the mitochondrion"/>
    <property type="evidence" value="ECO:0007669"/>
    <property type="project" value="TreeGrafter"/>
</dbReference>
<evidence type="ECO:0000256" key="1">
    <source>
        <dbReference type="ARBA" id="ARBA00004448"/>
    </source>
</evidence>
<name>A0AAV9JKZ6_9PEZI</name>
<feature type="compositionally biased region" description="Basic and acidic residues" evidence="18">
    <location>
        <begin position="1"/>
        <end position="12"/>
    </location>
</feature>
<keyword evidence="10 17" id="KW-0406">Ion transport</keyword>
<keyword evidence="21" id="KW-1185">Reference proteome</keyword>
<evidence type="ECO:0000256" key="18">
    <source>
        <dbReference type="SAM" id="MobiDB-lite"/>
    </source>
</evidence>